<keyword evidence="1" id="KW-0812">Transmembrane</keyword>
<evidence type="ECO:0000313" key="3">
    <source>
        <dbReference type="Proteomes" id="UP001321473"/>
    </source>
</evidence>
<dbReference type="AlphaFoldDB" id="A0AAQ4DAY8"/>
<keyword evidence="1" id="KW-0472">Membrane</keyword>
<reference evidence="2 3" key="1">
    <citation type="journal article" date="2023" name="Arcadia Sci">
        <title>De novo assembly of a long-read Amblyomma americanum tick genome.</title>
        <authorList>
            <person name="Chou S."/>
            <person name="Poskanzer K.E."/>
            <person name="Rollins M."/>
            <person name="Thuy-Boun P.S."/>
        </authorList>
    </citation>
    <scope>NUCLEOTIDE SEQUENCE [LARGE SCALE GENOMIC DNA]</scope>
    <source>
        <strain evidence="2">F_SG_1</strain>
        <tissue evidence="2">Salivary glands</tissue>
    </source>
</reference>
<organism evidence="2 3">
    <name type="scientific">Amblyomma americanum</name>
    <name type="common">Lone star tick</name>
    <dbReference type="NCBI Taxonomy" id="6943"/>
    <lineage>
        <taxon>Eukaryota</taxon>
        <taxon>Metazoa</taxon>
        <taxon>Ecdysozoa</taxon>
        <taxon>Arthropoda</taxon>
        <taxon>Chelicerata</taxon>
        <taxon>Arachnida</taxon>
        <taxon>Acari</taxon>
        <taxon>Parasitiformes</taxon>
        <taxon>Ixodida</taxon>
        <taxon>Ixodoidea</taxon>
        <taxon>Ixodidae</taxon>
        <taxon>Amblyomminae</taxon>
        <taxon>Amblyomma</taxon>
    </lineage>
</organism>
<proteinExistence type="predicted"/>
<dbReference type="Proteomes" id="UP001321473">
    <property type="component" value="Unassembled WGS sequence"/>
</dbReference>
<protein>
    <submittedName>
        <fullName evidence="2">Uncharacterized protein</fullName>
    </submittedName>
</protein>
<name>A0AAQ4DAY8_AMBAM</name>
<dbReference type="EMBL" id="JARKHS020032806">
    <property type="protein sequence ID" value="KAK8759628.1"/>
    <property type="molecule type" value="Genomic_DNA"/>
</dbReference>
<evidence type="ECO:0000313" key="2">
    <source>
        <dbReference type="EMBL" id="KAK8759628.1"/>
    </source>
</evidence>
<accession>A0AAQ4DAY8</accession>
<keyword evidence="3" id="KW-1185">Reference proteome</keyword>
<keyword evidence="1" id="KW-1133">Transmembrane helix</keyword>
<evidence type="ECO:0000256" key="1">
    <source>
        <dbReference type="SAM" id="Phobius"/>
    </source>
</evidence>
<feature type="transmembrane region" description="Helical" evidence="1">
    <location>
        <begin position="57"/>
        <end position="75"/>
    </location>
</feature>
<comment type="caution">
    <text evidence="2">The sequence shown here is derived from an EMBL/GenBank/DDBJ whole genome shotgun (WGS) entry which is preliminary data.</text>
</comment>
<gene>
    <name evidence="2" type="ORF">V5799_002741</name>
</gene>
<sequence length="123" mass="13691">MAESWRLHIYLGILWGGEAFISTEPLPLKELCTVGDSEPHSEETKEKPSKRFKMQRLLVCGIIFLICVASLMPRACGCDQKKKKSDRHNRCVGRDCGKPGHCGYGSCTGCDGSNYWCDGFCVL</sequence>